<dbReference type="FunFam" id="3.40.50.410:FF:000079">
    <property type="entry name" value="Mg-protoporphyrin IX chelatase"/>
    <property type="match status" value="1"/>
</dbReference>
<feature type="compositionally biased region" description="Low complexity" evidence="14">
    <location>
        <begin position="663"/>
        <end position="673"/>
    </location>
</feature>
<comment type="pathway">
    <text evidence="2 13">Porphyrin-containing compound metabolism; chlorophyll biosynthesis.</text>
</comment>
<name>A0A438KGK4_VITVI</name>
<comment type="similarity">
    <text evidence="3 13">Belongs to the Mg-chelatase subunits D/I family.</text>
</comment>
<dbReference type="UniPathway" id="UPA00668"/>
<organism evidence="16 17">
    <name type="scientific">Vitis vinifera</name>
    <name type="common">Grape</name>
    <dbReference type="NCBI Taxonomy" id="29760"/>
    <lineage>
        <taxon>Eukaryota</taxon>
        <taxon>Viridiplantae</taxon>
        <taxon>Streptophyta</taxon>
        <taxon>Embryophyta</taxon>
        <taxon>Tracheophyta</taxon>
        <taxon>Spermatophyta</taxon>
        <taxon>Magnoliopsida</taxon>
        <taxon>eudicotyledons</taxon>
        <taxon>Gunneridae</taxon>
        <taxon>Pentapetalae</taxon>
        <taxon>rosids</taxon>
        <taxon>Vitales</taxon>
        <taxon>Vitaceae</taxon>
        <taxon>Viteae</taxon>
        <taxon>Vitis</taxon>
    </lineage>
</organism>
<evidence type="ECO:0000313" key="17">
    <source>
        <dbReference type="Proteomes" id="UP000288805"/>
    </source>
</evidence>
<proteinExistence type="inferred from homology"/>
<dbReference type="SMART" id="SM00327">
    <property type="entry name" value="VWA"/>
    <property type="match status" value="1"/>
</dbReference>
<evidence type="ECO:0000256" key="11">
    <source>
        <dbReference type="ARBA" id="ARBA00023171"/>
    </source>
</evidence>
<dbReference type="InterPro" id="IPR056708">
    <property type="entry name" value="DUF7806"/>
</dbReference>
<dbReference type="Gene3D" id="3.40.50.410">
    <property type="entry name" value="von Willebrand factor, type A domain"/>
    <property type="match status" value="1"/>
</dbReference>
<keyword evidence="7 13" id="KW-0934">Plastid</keyword>
<dbReference type="PANTHER" id="PTHR43473">
    <property type="entry name" value="MAGNESIUM-CHELATASE SUBUNIT CHLD, CHLOROPLASTIC"/>
    <property type="match status" value="1"/>
</dbReference>
<keyword evidence="4 13" id="KW-0150">Chloroplast</keyword>
<dbReference type="InterPro" id="IPR041702">
    <property type="entry name" value="BchD/ChlD_VWA"/>
</dbReference>
<evidence type="ECO:0000259" key="15">
    <source>
        <dbReference type="PROSITE" id="PS50234"/>
    </source>
</evidence>
<sequence>MSVLKTAMQDPINNYVELVILPRSIINENPPDQQNQQPPPPPPPPQNEDSGEEQNEEENQEDENDKENEQQEQIPEEFIFDAEGGLVDEKLLFFAQQVQRRRGRAGRAKNVIFSEDRGRYIKPMLPKGPVKRLAVDATLRAAAPYQKLRREKNAQKGRKVFVEKTDMRAKRMARKAGALVIFVVDASGSMALNRMQNAKGAALKLLAESYTSRDQVAIIPFRGDSAEVLLPPSRSIAMARKRLERLPCGGGSPLAHGLTTAVRVGLNAEKSGDVGRVMIVAITDGRANISLKRSTDPEAAAAADAPRPSAQELKDEILEVAGKIYKAGMSLLVIDTENKFVSTGFAKEIARIAQGKYYYLPNASDAVISATTKEALSMEALYKKLYEKYTKLKTRKETEIEQLNREQEVKFLTYVSVSLSLSSRSPTPCQTRSTHPSSTRTLIDRYQDSYLCLTCNPPSSPTLHAIAACIYKCGSCACQALFWPARSDYIHVEATCSSIRLVAAVALCLAQALFLVTHEAKVPPHEALVPHAADELIEHLRNENGKLLEQVAELRSEVASIRHALTRSTKDEEYSKYQNILMEENQKLKFMADKELSEEIERLRNLQRVGLCCSSKIDKNENGQLSTPGVAQVGRVDTSNASAISMARKRRRRSGPEEKEGASSQSVSGQVVLSRERESAKDLSKETLSSGILVNVQQAECCRRNIDSSGDDINDTSPASCLFQALVEFLVGMKLSAVREPDGKCISALHQSSGYSFSLTWVNKAAGEEMELLYRVQSLGTFERVAPGWMRDVLMFSTNMCPVFFERVSRVIKLHP</sequence>
<dbReference type="PANTHER" id="PTHR43473:SF2">
    <property type="entry name" value="MAGNESIUM-CHELATASE SUBUNIT CHLD, CHLOROPLASTIC"/>
    <property type="match status" value="1"/>
</dbReference>
<dbReference type="InterPro" id="IPR011776">
    <property type="entry name" value="Mg_chelatase_ATPase-dsu"/>
</dbReference>
<comment type="subunit">
    <text evidence="13">The magnesium chelatase complex is a heterotrimer consisting of subunits CHLI, CHLD, AND CHLH.</text>
</comment>
<feature type="compositionally biased region" description="Acidic residues" evidence="14">
    <location>
        <begin position="49"/>
        <end position="66"/>
    </location>
</feature>
<keyword evidence="6 13" id="KW-0436">Ligase</keyword>
<evidence type="ECO:0000313" key="16">
    <source>
        <dbReference type="EMBL" id="RVX20335.1"/>
    </source>
</evidence>
<comment type="subcellular location">
    <subcellularLocation>
        <location evidence="1 13">Plastid</location>
        <location evidence="1 13">Chloroplast</location>
    </subcellularLocation>
</comment>
<feature type="region of interest" description="Disordered" evidence="14">
    <location>
        <begin position="24"/>
        <end position="71"/>
    </location>
</feature>
<evidence type="ECO:0000256" key="2">
    <source>
        <dbReference type="ARBA" id="ARBA00005173"/>
    </source>
</evidence>
<dbReference type="PROSITE" id="PS50234">
    <property type="entry name" value="VWFA"/>
    <property type="match status" value="1"/>
</dbReference>
<dbReference type="Proteomes" id="UP000288805">
    <property type="component" value="Unassembled WGS sequence"/>
</dbReference>
<feature type="compositionally biased region" description="Pro residues" evidence="14">
    <location>
        <begin position="37"/>
        <end position="46"/>
    </location>
</feature>
<dbReference type="GO" id="GO:0005524">
    <property type="term" value="F:ATP binding"/>
    <property type="evidence" value="ECO:0007669"/>
    <property type="project" value="UniProtKB-UniRule"/>
</dbReference>
<dbReference type="SUPFAM" id="SSF53300">
    <property type="entry name" value="vWA-like"/>
    <property type="match status" value="1"/>
</dbReference>
<gene>
    <name evidence="16" type="primary">CHLD_3</name>
    <name evidence="16" type="ORF">CK203_004586</name>
</gene>
<dbReference type="EMBL" id="QGNW01000007">
    <property type="protein sequence ID" value="RVX20335.1"/>
    <property type="molecule type" value="Genomic_DNA"/>
</dbReference>
<evidence type="ECO:0000256" key="12">
    <source>
        <dbReference type="ARBA" id="ARBA00048693"/>
    </source>
</evidence>
<comment type="caution">
    <text evidence="16">The sequence shown here is derived from an EMBL/GenBank/DDBJ whole genome shotgun (WGS) entry which is preliminary data.</text>
</comment>
<dbReference type="AlphaFoldDB" id="A0A438KGK4"/>
<keyword evidence="5 13" id="KW-0602">Photosynthesis</keyword>
<dbReference type="NCBIfam" id="TIGR02031">
    <property type="entry name" value="BchD-ChlD"/>
    <property type="match status" value="1"/>
</dbReference>
<keyword evidence="9 13" id="KW-0067">ATP-binding</keyword>
<feature type="compositionally biased region" description="Low complexity" evidence="14">
    <location>
        <begin position="27"/>
        <end position="36"/>
    </location>
</feature>
<dbReference type="GO" id="GO:0009507">
    <property type="term" value="C:chloroplast"/>
    <property type="evidence" value="ECO:0007669"/>
    <property type="project" value="UniProtKB-SubCell"/>
</dbReference>
<dbReference type="CDD" id="cd01451">
    <property type="entry name" value="vWA_Magnesium_chelatase"/>
    <property type="match status" value="1"/>
</dbReference>
<evidence type="ECO:0000256" key="3">
    <source>
        <dbReference type="ARBA" id="ARBA00005799"/>
    </source>
</evidence>
<dbReference type="GO" id="GO:0015979">
    <property type="term" value="P:photosynthesis"/>
    <property type="evidence" value="ECO:0007669"/>
    <property type="project" value="UniProtKB-UniRule"/>
</dbReference>
<evidence type="ECO:0000256" key="9">
    <source>
        <dbReference type="ARBA" id="ARBA00022840"/>
    </source>
</evidence>
<evidence type="ECO:0000256" key="8">
    <source>
        <dbReference type="ARBA" id="ARBA00022741"/>
    </source>
</evidence>
<feature type="domain" description="VWFA" evidence="15">
    <location>
        <begin position="179"/>
        <end position="385"/>
    </location>
</feature>
<keyword evidence="8 13" id="KW-0547">Nucleotide-binding</keyword>
<dbReference type="InterPro" id="IPR036465">
    <property type="entry name" value="vWFA_dom_sf"/>
</dbReference>
<dbReference type="Pfam" id="PF13519">
    <property type="entry name" value="VWA_2"/>
    <property type="match status" value="1"/>
</dbReference>
<evidence type="ECO:0000256" key="7">
    <source>
        <dbReference type="ARBA" id="ARBA00022640"/>
    </source>
</evidence>
<evidence type="ECO:0000256" key="5">
    <source>
        <dbReference type="ARBA" id="ARBA00022531"/>
    </source>
</evidence>
<comment type="catalytic activity">
    <reaction evidence="12 13">
        <text>protoporphyrin IX + Mg(2+) + ATP + H2O = Mg-protoporphyrin IX + ADP + phosphate + 3 H(+)</text>
        <dbReference type="Rhea" id="RHEA:13961"/>
        <dbReference type="ChEBI" id="CHEBI:15377"/>
        <dbReference type="ChEBI" id="CHEBI:15378"/>
        <dbReference type="ChEBI" id="CHEBI:18420"/>
        <dbReference type="ChEBI" id="CHEBI:30616"/>
        <dbReference type="ChEBI" id="CHEBI:43474"/>
        <dbReference type="ChEBI" id="CHEBI:57306"/>
        <dbReference type="ChEBI" id="CHEBI:60492"/>
        <dbReference type="ChEBI" id="CHEBI:456216"/>
        <dbReference type="EC" id="6.6.1.1"/>
    </reaction>
</comment>
<evidence type="ECO:0000256" key="6">
    <source>
        <dbReference type="ARBA" id="ARBA00022598"/>
    </source>
</evidence>
<accession>A0A438KGK4</accession>
<evidence type="ECO:0000256" key="4">
    <source>
        <dbReference type="ARBA" id="ARBA00022528"/>
    </source>
</evidence>
<reference evidence="16 17" key="1">
    <citation type="journal article" date="2018" name="PLoS Genet.">
        <title>Population sequencing reveals clonal diversity and ancestral inbreeding in the grapevine cultivar Chardonnay.</title>
        <authorList>
            <person name="Roach M.J."/>
            <person name="Johnson D.L."/>
            <person name="Bohlmann J."/>
            <person name="van Vuuren H.J."/>
            <person name="Jones S.J."/>
            <person name="Pretorius I.S."/>
            <person name="Schmidt S.A."/>
            <person name="Borneman A.R."/>
        </authorList>
    </citation>
    <scope>NUCLEOTIDE SEQUENCE [LARGE SCALE GENOMIC DNA]</scope>
    <source>
        <strain evidence="17">cv. Chardonnay</strain>
        <tissue evidence="16">Leaf</tissue>
    </source>
</reference>
<feature type="region of interest" description="Disordered" evidence="14">
    <location>
        <begin position="623"/>
        <end position="676"/>
    </location>
</feature>
<keyword evidence="10" id="KW-0809">Transit peptide</keyword>
<dbReference type="Pfam" id="PF25091">
    <property type="entry name" value="DUF7806"/>
    <property type="match status" value="1"/>
</dbReference>
<evidence type="ECO:0000256" key="10">
    <source>
        <dbReference type="ARBA" id="ARBA00022946"/>
    </source>
</evidence>
<evidence type="ECO:0000256" key="13">
    <source>
        <dbReference type="RuleBase" id="RU362087"/>
    </source>
</evidence>
<comment type="function">
    <text evidence="13">Involved in chlorophyll biosynthesis. Catalyzes the insertion of magnesium ion into protoporphyrin IX to yield Mg-protoporphyrin IX.</text>
</comment>
<evidence type="ECO:0000256" key="1">
    <source>
        <dbReference type="ARBA" id="ARBA00004229"/>
    </source>
</evidence>
<dbReference type="GO" id="GO:0016851">
    <property type="term" value="F:magnesium chelatase activity"/>
    <property type="evidence" value="ECO:0007669"/>
    <property type="project" value="UniProtKB-UniRule"/>
</dbReference>
<dbReference type="EC" id="6.6.1.1" evidence="13"/>
<comment type="activity regulation">
    <text evidence="13">Redox regulation; active in reducing conditions, inactive in oxidizing conditions.</text>
</comment>
<evidence type="ECO:0000256" key="14">
    <source>
        <dbReference type="SAM" id="MobiDB-lite"/>
    </source>
</evidence>
<keyword evidence="11 13" id="KW-0149">Chlorophyll biosynthesis</keyword>
<protein>
    <recommendedName>
        <fullName evidence="13">Mg-protoporphyrin IX chelatase</fullName>
        <ecNumber evidence="13">6.6.1.1</ecNumber>
    </recommendedName>
</protein>
<dbReference type="GO" id="GO:0015995">
    <property type="term" value="P:chlorophyll biosynthetic process"/>
    <property type="evidence" value="ECO:0007669"/>
    <property type="project" value="UniProtKB-UniPathway"/>
</dbReference>
<dbReference type="InterPro" id="IPR002035">
    <property type="entry name" value="VWF_A"/>
</dbReference>